<dbReference type="SMART" id="SM00829">
    <property type="entry name" value="PKS_ER"/>
    <property type="match status" value="1"/>
</dbReference>
<dbReference type="PANTHER" id="PTHR43775">
    <property type="entry name" value="FATTY ACID SYNTHASE"/>
    <property type="match status" value="1"/>
</dbReference>
<dbReference type="InterPro" id="IPR042104">
    <property type="entry name" value="PKS_dehydratase_sf"/>
</dbReference>
<feature type="domain" description="Enoyl reductase (ER)" evidence="5">
    <location>
        <begin position="553"/>
        <end position="868"/>
    </location>
</feature>
<proteinExistence type="predicted"/>
<sequence>MHFSLYEYGYHPQLEKLYPTIDVPVSRGRNLLPITGYLYLAWKTLALSLNDQILNEMRVAFENCKFTRATTLPSQSNLQFRTMIQKGTGNFEIIESELLVASGRIYQLEDDNLIETTPYLPTGKSNADAFPLTTKDIYKELRVRGYDFQDEFRSIQECDHNFTKGYIKWNNNWMTFMHDMILMKILQSDTRLLYVPTYIAKITINSPNHLKWINDEYTSEGKSPILPTFNDSSTGIISCGGIQIWGLITTSISRKKDVGTPVLESYKFVPNFTSLSIDESVKVNMQIILENTLANKIKVVELIDDHCEQSAIYITPIILRVLEDELYVQPLVKILSKTPIDAGVEVENKKLTSERDCLLVVGTNILKRPEVLKDASVVLKEKGFILSRESRNIDVSAAMTHLDTKFITVITVHRTPTESLVLLQIYSREKNSISFKISSSNNFSWVPKLKEIIDTHVSDDIVIYSEKEPNSGILGLIKCLRKEPNGQNIRCIFIMDTHNEFLQNTSLCANQLKNNMAVNIYKNGQWGTYRHLLLNKLNDVKREHCFAYVTVRGDLSSIKWIEGPLRHDAALDPQDKLVYVYYAALNYRDIMIALGKIGVDFITKDRKEQECVQGLEFSGRDERGNRIMGMVNTGALSTLVLPDPILTFKVPDYWTLAEAATVPAVYLTVLYALCIRGEIKRSETILIHSGAGGIGLAAIHLALHHGCTVFTTVGSQDKRIFLKKTFPQLDEHHIGNSRDESFVEMILKGTKGRGVDVVLNFLAEEKLLASVKCLARGGKFIEIGKCDLASNNQLNLLLFKKNASFQGVMLDMLFKESPHRKLALSKLMNEGIQSGAIKPLTRIIFKFSEVEQAFRFMASSKHIGKILVQIREPENETDSLPSIQKYNCTQRYLCDSEMVYIIVGGLGGFGLELADWLVLRGAKKLVLNSQNGISTGYQNFRIRIWESYGTIVKISKCNIVSQSGCQQLIKESQELGSIAAVFNLAVVLSDSIFENQTPESFYTVFAPKAFATQYLDEVTRKMCPSLRDFVVFSSVTCSRGQAGQTNYGMANSVVERICETRKRDGYPGLAIQWGLIGDVGVITEKQEEQHIKLPVGGTLQQKNF</sequence>
<evidence type="ECO:0000313" key="7">
    <source>
        <dbReference type="Proteomes" id="UP001162156"/>
    </source>
</evidence>
<dbReference type="Pfam" id="PF21149">
    <property type="entry name" value="FAS_pseudo-KR"/>
    <property type="match status" value="1"/>
</dbReference>
<dbReference type="SUPFAM" id="SSF50129">
    <property type="entry name" value="GroES-like"/>
    <property type="match status" value="1"/>
</dbReference>
<dbReference type="PANTHER" id="PTHR43775:SF23">
    <property type="entry name" value="FATTY ACID SYNTHASE 3"/>
    <property type="match status" value="1"/>
</dbReference>
<keyword evidence="1" id="KW-0596">Phosphopantetheine</keyword>
<accession>A0AAV8ZJA7</accession>
<evidence type="ECO:0000259" key="4">
    <source>
        <dbReference type="SMART" id="SM00822"/>
    </source>
</evidence>
<dbReference type="GO" id="GO:0006633">
    <property type="term" value="P:fatty acid biosynthetic process"/>
    <property type="evidence" value="ECO:0007669"/>
    <property type="project" value="TreeGrafter"/>
</dbReference>
<evidence type="ECO:0000256" key="1">
    <source>
        <dbReference type="ARBA" id="ARBA00022450"/>
    </source>
</evidence>
<evidence type="ECO:0008006" key="8">
    <source>
        <dbReference type="Google" id="ProtNLM"/>
    </source>
</evidence>
<dbReference type="EMBL" id="JANEYF010001459">
    <property type="protein sequence ID" value="KAJ8963948.1"/>
    <property type="molecule type" value="Genomic_DNA"/>
</dbReference>
<dbReference type="FunFam" id="3.40.50.720:FF:000209">
    <property type="entry name" value="Polyketide synthase Pks12"/>
    <property type="match status" value="1"/>
</dbReference>
<organism evidence="6 7">
    <name type="scientific">Rhamnusium bicolor</name>
    <dbReference type="NCBI Taxonomy" id="1586634"/>
    <lineage>
        <taxon>Eukaryota</taxon>
        <taxon>Metazoa</taxon>
        <taxon>Ecdysozoa</taxon>
        <taxon>Arthropoda</taxon>
        <taxon>Hexapoda</taxon>
        <taxon>Insecta</taxon>
        <taxon>Pterygota</taxon>
        <taxon>Neoptera</taxon>
        <taxon>Endopterygota</taxon>
        <taxon>Coleoptera</taxon>
        <taxon>Polyphaga</taxon>
        <taxon>Cucujiformia</taxon>
        <taxon>Chrysomeloidea</taxon>
        <taxon>Cerambycidae</taxon>
        <taxon>Lepturinae</taxon>
        <taxon>Rhagiini</taxon>
        <taxon>Rhamnusium</taxon>
    </lineage>
</organism>
<dbReference type="Gene3D" id="3.90.180.10">
    <property type="entry name" value="Medium-chain alcohol dehydrogenases, catalytic domain"/>
    <property type="match status" value="1"/>
</dbReference>
<keyword evidence="2" id="KW-0597">Phosphoprotein</keyword>
<comment type="caution">
    <text evidence="6">The sequence shown here is derived from an EMBL/GenBank/DDBJ whole genome shotgun (WGS) entry which is preliminary data.</text>
</comment>
<dbReference type="Pfam" id="PF13602">
    <property type="entry name" value="ADH_zinc_N_2"/>
    <property type="match status" value="1"/>
</dbReference>
<dbReference type="InterPro" id="IPR050091">
    <property type="entry name" value="PKS_NRPS_Biosynth_Enz"/>
</dbReference>
<evidence type="ECO:0000259" key="5">
    <source>
        <dbReference type="SMART" id="SM00829"/>
    </source>
</evidence>
<dbReference type="InterPro" id="IPR049391">
    <property type="entry name" value="FAS_pseudo-KR"/>
</dbReference>
<feature type="domain" description="Ketoreductase" evidence="4">
    <location>
        <begin position="898"/>
        <end position="1079"/>
    </location>
</feature>
<evidence type="ECO:0000256" key="2">
    <source>
        <dbReference type="ARBA" id="ARBA00022553"/>
    </source>
</evidence>
<dbReference type="GO" id="GO:0016491">
    <property type="term" value="F:oxidoreductase activity"/>
    <property type="evidence" value="ECO:0007669"/>
    <property type="project" value="InterPro"/>
</dbReference>
<keyword evidence="3" id="KW-0808">Transferase</keyword>
<dbReference type="CDD" id="cd05195">
    <property type="entry name" value="enoyl_red"/>
    <property type="match status" value="1"/>
</dbReference>
<dbReference type="AlphaFoldDB" id="A0AAV8ZJA7"/>
<dbReference type="Gene3D" id="3.10.129.110">
    <property type="entry name" value="Polyketide synthase dehydratase"/>
    <property type="match status" value="1"/>
</dbReference>
<gene>
    <name evidence="6" type="ORF">NQ314_005279</name>
</gene>
<name>A0AAV8ZJA7_9CUCU</name>
<dbReference type="InterPro" id="IPR020843">
    <property type="entry name" value="ER"/>
</dbReference>
<dbReference type="Proteomes" id="UP001162156">
    <property type="component" value="Unassembled WGS sequence"/>
</dbReference>
<dbReference type="GO" id="GO:0004312">
    <property type="term" value="F:fatty acid synthase activity"/>
    <property type="evidence" value="ECO:0007669"/>
    <property type="project" value="TreeGrafter"/>
</dbReference>
<evidence type="ECO:0000313" key="6">
    <source>
        <dbReference type="EMBL" id="KAJ8963948.1"/>
    </source>
</evidence>
<dbReference type="InterPro" id="IPR013968">
    <property type="entry name" value="PKS_KR"/>
</dbReference>
<reference evidence="6" key="1">
    <citation type="journal article" date="2023" name="Insect Mol. Biol.">
        <title>Genome sequencing provides insights into the evolution of gene families encoding plant cell wall-degrading enzymes in longhorned beetles.</title>
        <authorList>
            <person name="Shin N.R."/>
            <person name="Okamura Y."/>
            <person name="Kirsch R."/>
            <person name="Pauchet Y."/>
        </authorList>
    </citation>
    <scope>NUCLEOTIDE SEQUENCE</scope>
    <source>
        <strain evidence="6">RBIC_L_NR</strain>
    </source>
</reference>
<dbReference type="SUPFAM" id="SSF51735">
    <property type="entry name" value="NAD(P)-binding Rossmann-fold domains"/>
    <property type="match status" value="2"/>
</dbReference>
<dbReference type="InterPro" id="IPR057326">
    <property type="entry name" value="KR_dom"/>
</dbReference>
<dbReference type="SMART" id="SM00822">
    <property type="entry name" value="PKS_KR"/>
    <property type="match status" value="1"/>
</dbReference>
<dbReference type="Gene3D" id="3.40.50.720">
    <property type="entry name" value="NAD(P)-binding Rossmann-like Domain"/>
    <property type="match status" value="1"/>
</dbReference>
<dbReference type="InterPro" id="IPR036291">
    <property type="entry name" value="NAD(P)-bd_dom_sf"/>
</dbReference>
<evidence type="ECO:0000256" key="3">
    <source>
        <dbReference type="ARBA" id="ARBA00022679"/>
    </source>
</evidence>
<dbReference type="InterPro" id="IPR011032">
    <property type="entry name" value="GroES-like_sf"/>
</dbReference>
<keyword evidence="7" id="KW-1185">Reference proteome</keyword>
<protein>
    <recommendedName>
        <fullName evidence="8">Fatty acid synthase</fullName>
    </recommendedName>
</protein>
<dbReference type="Pfam" id="PF08659">
    <property type="entry name" value="KR"/>
    <property type="match status" value="1"/>
</dbReference>